<feature type="compositionally biased region" description="Polar residues" evidence="1">
    <location>
        <begin position="12"/>
        <end position="26"/>
    </location>
</feature>
<evidence type="ECO:0000313" key="2">
    <source>
        <dbReference type="EMBL" id="SEF07202.1"/>
    </source>
</evidence>
<gene>
    <name evidence="2" type="ORF">SAMN04489800_4295</name>
</gene>
<reference evidence="2" key="1">
    <citation type="submission" date="2016-10" db="EMBL/GenBank/DDBJ databases">
        <authorList>
            <person name="Varghese N."/>
            <person name="Submissions S."/>
        </authorList>
    </citation>
    <scope>NUCLEOTIDE SEQUENCE [LARGE SCALE GENOMIC DNA]</scope>
    <source>
        <strain evidence="2">LMG 25555</strain>
    </source>
</reference>
<proteinExistence type="predicted"/>
<sequence length="33" mass="3735">MGSQIVKGNDTPLFNNHFQTTLNTPTGKHEDEY</sequence>
<dbReference type="Proteomes" id="UP000183613">
    <property type="component" value="Unassembled WGS sequence"/>
</dbReference>
<accession>A0A1H5NZT4</accession>
<feature type="region of interest" description="Disordered" evidence="1">
    <location>
        <begin position="1"/>
        <end position="33"/>
    </location>
</feature>
<protein>
    <submittedName>
        <fullName evidence="2">Uncharacterized protein</fullName>
    </submittedName>
</protein>
<keyword evidence="3" id="KW-1185">Reference proteome</keyword>
<dbReference type="EMBL" id="FNUD01000002">
    <property type="protein sequence ID" value="SEF07202.1"/>
    <property type="molecule type" value="Genomic_DNA"/>
</dbReference>
<dbReference type="AlphaFoldDB" id="A0A1H5NZT4"/>
<comment type="caution">
    <text evidence="2">The sequence shown here is derived from an EMBL/GenBank/DDBJ whole genome shotgun (WGS) entry which is preliminary data.</text>
</comment>
<name>A0A1H5NZT4_PSEDM</name>
<evidence type="ECO:0000313" key="3">
    <source>
        <dbReference type="Proteomes" id="UP000183613"/>
    </source>
</evidence>
<organism evidence="2 3">
    <name type="scientific">Pseudomonas deceptionensis</name>
    <dbReference type="NCBI Taxonomy" id="882211"/>
    <lineage>
        <taxon>Bacteria</taxon>
        <taxon>Pseudomonadati</taxon>
        <taxon>Pseudomonadota</taxon>
        <taxon>Gammaproteobacteria</taxon>
        <taxon>Pseudomonadales</taxon>
        <taxon>Pseudomonadaceae</taxon>
        <taxon>Pseudomonas</taxon>
    </lineage>
</organism>
<evidence type="ECO:0000256" key="1">
    <source>
        <dbReference type="SAM" id="MobiDB-lite"/>
    </source>
</evidence>